<keyword evidence="5 9" id="KW-1133">Transmembrane helix</keyword>
<evidence type="ECO:0000256" key="9">
    <source>
        <dbReference type="SAM" id="Phobius"/>
    </source>
</evidence>
<feature type="transmembrane region" description="Helical" evidence="9">
    <location>
        <begin position="128"/>
        <end position="147"/>
    </location>
</feature>
<evidence type="ECO:0000256" key="3">
    <source>
        <dbReference type="ARBA" id="ARBA00022692"/>
    </source>
</evidence>
<dbReference type="AlphaFoldDB" id="B3MU75"/>
<dbReference type="InterPro" id="IPR031424">
    <property type="entry name" value="QVR-like"/>
</dbReference>
<reference evidence="11 12" key="1">
    <citation type="journal article" date="2007" name="Nature">
        <title>Evolution of genes and genomes on the Drosophila phylogeny.</title>
        <authorList>
            <consortium name="Drosophila 12 Genomes Consortium"/>
            <person name="Clark A.G."/>
            <person name="Eisen M.B."/>
            <person name="Smith D.R."/>
            <person name="Bergman C.M."/>
            <person name="Oliver B."/>
            <person name="Markow T.A."/>
            <person name="Kaufman T.C."/>
            <person name="Kellis M."/>
            <person name="Gelbart W."/>
            <person name="Iyer V.N."/>
            <person name="Pollard D.A."/>
            <person name="Sackton T.B."/>
            <person name="Larracuente A.M."/>
            <person name="Singh N.D."/>
            <person name="Abad J.P."/>
            <person name="Abt D.N."/>
            <person name="Adryan B."/>
            <person name="Aguade M."/>
            <person name="Akashi H."/>
            <person name="Anderson W.W."/>
            <person name="Aquadro C.F."/>
            <person name="Ardell D.H."/>
            <person name="Arguello R."/>
            <person name="Artieri C.G."/>
            <person name="Barbash D.A."/>
            <person name="Barker D."/>
            <person name="Barsanti P."/>
            <person name="Batterham P."/>
            <person name="Batzoglou S."/>
            <person name="Begun D."/>
            <person name="Bhutkar A."/>
            <person name="Blanco E."/>
            <person name="Bosak S.A."/>
            <person name="Bradley R.K."/>
            <person name="Brand A.D."/>
            <person name="Brent M.R."/>
            <person name="Brooks A.N."/>
            <person name="Brown R.H."/>
            <person name="Butlin R.K."/>
            <person name="Caggese C."/>
            <person name="Calvi B.R."/>
            <person name="Bernardo de Carvalho A."/>
            <person name="Caspi A."/>
            <person name="Castrezana S."/>
            <person name="Celniker S.E."/>
            <person name="Chang J.L."/>
            <person name="Chapple C."/>
            <person name="Chatterji S."/>
            <person name="Chinwalla A."/>
            <person name="Civetta A."/>
            <person name="Clifton S.W."/>
            <person name="Comeron J.M."/>
            <person name="Costello J.C."/>
            <person name="Coyne J.A."/>
            <person name="Daub J."/>
            <person name="David R.G."/>
            <person name="Delcher A.L."/>
            <person name="Delehaunty K."/>
            <person name="Do C.B."/>
            <person name="Ebling H."/>
            <person name="Edwards K."/>
            <person name="Eickbush T."/>
            <person name="Evans J.D."/>
            <person name="Filipski A."/>
            <person name="Findeiss S."/>
            <person name="Freyhult E."/>
            <person name="Fulton L."/>
            <person name="Fulton R."/>
            <person name="Garcia A.C."/>
            <person name="Gardiner A."/>
            <person name="Garfield D.A."/>
            <person name="Garvin B.E."/>
            <person name="Gibson G."/>
            <person name="Gilbert D."/>
            <person name="Gnerre S."/>
            <person name="Godfrey J."/>
            <person name="Good R."/>
            <person name="Gotea V."/>
            <person name="Gravely B."/>
            <person name="Greenberg A.J."/>
            <person name="Griffiths-Jones S."/>
            <person name="Gross S."/>
            <person name="Guigo R."/>
            <person name="Gustafson E.A."/>
            <person name="Haerty W."/>
            <person name="Hahn M.W."/>
            <person name="Halligan D.L."/>
            <person name="Halpern A.L."/>
            <person name="Halter G.M."/>
            <person name="Han M.V."/>
            <person name="Heger A."/>
            <person name="Hillier L."/>
            <person name="Hinrichs A.S."/>
            <person name="Holmes I."/>
            <person name="Hoskins R.A."/>
            <person name="Hubisz M.J."/>
            <person name="Hultmark D."/>
            <person name="Huntley M.A."/>
            <person name="Jaffe D.B."/>
            <person name="Jagadeeshan S."/>
            <person name="Jeck W.R."/>
            <person name="Johnson J."/>
            <person name="Jones C.D."/>
            <person name="Jordan W.C."/>
            <person name="Karpen G.H."/>
            <person name="Kataoka E."/>
            <person name="Keightley P.D."/>
            <person name="Kheradpour P."/>
            <person name="Kirkness E.F."/>
            <person name="Koerich L.B."/>
            <person name="Kristiansen K."/>
            <person name="Kudrna D."/>
            <person name="Kulathinal R.J."/>
            <person name="Kumar S."/>
            <person name="Kwok R."/>
            <person name="Lander E."/>
            <person name="Langley C.H."/>
            <person name="Lapoint R."/>
            <person name="Lazzaro B.P."/>
            <person name="Lee S.J."/>
            <person name="Levesque L."/>
            <person name="Li R."/>
            <person name="Lin C.F."/>
            <person name="Lin M.F."/>
            <person name="Lindblad-Toh K."/>
            <person name="Llopart A."/>
            <person name="Long M."/>
            <person name="Low L."/>
            <person name="Lozovsky E."/>
            <person name="Lu J."/>
            <person name="Luo M."/>
            <person name="Machado C.A."/>
            <person name="Makalowski W."/>
            <person name="Marzo M."/>
            <person name="Matsuda M."/>
            <person name="Matzkin L."/>
            <person name="McAllister B."/>
            <person name="McBride C.S."/>
            <person name="McKernan B."/>
            <person name="McKernan K."/>
            <person name="Mendez-Lago M."/>
            <person name="Minx P."/>
            <person name="Mollenhauer M.U."/>
            <person name="Montooth K."/>
            <person name="Mount S.M."/>
            <person name="Mu X."/>
            <person name="Myers E."/>
            <person name="Negre B."/>
            <person name="Newfeld S."/>
            <person name="Nielsen R."/>
            <person name="Noor M.A."/>
            <person name="O'Grady P."/>
            <person name="Pachter L."/>
            <person name="Papaceit M."/>
            <person name="Parisi M.J."/>
            <person name="Parisi M."/>
            <person name="Parts L."/>
            <person name="Pedersen J.S."/>
            <person name="Pesole G."/>
            <person name="Phillippy A.M."/>
            <person name="Ponting C.P."/>
            <person name="Pop M."/>
            <person name="Porcelli D."/>
            <person name="Powell J.R."/>
            <person name="Prohaska S."/>
            <person name="Pruitt K."/>
            <person name="Puig M."/>
            <person name="Quesneville H."/>
            <person name="Ram K.R."/>
            <person name="Rand D."/>
            <person name="Rasmussen M.D."/>
            <person name="Reed L.K."/>
            <person name="Reenan R."/>
            <person name="Reily A."/>
            <person name="Remington K.A."/>
            <person name="Rieger T.T."/>
            <person name="Ritchie M.G."/>
            <person name="Robin C."/>
            <person name="Rogers Y.H."/>
            <person name="Rohde C."/>
            <person name="Rozas J."/>
            <person name="Rubenfield M.J."/>
            <person name="Ruiz A."/>
            <person name="Russo S."/>
            <person name="Salzberg S.L."/>
            <person name="Sanchez-Gracia A."/>
            <person name="Saranga D.J."/>
            <person name="Sato H."/>
            <person name="Schaeffer S.W."/>
            <person name="Schatz M.C."/>
            <person name="Schlenke T."/>
            <person name="Schwartz R."/>
            <person name="Segarra C."/>
            <person name="Singh R.S."/>
            <person name="Sirot L."/>
            <person name="Sirota M."/>
            <person name="Sisneros N.B."/>
            <person name="Smith C.D."/>
            <person name="Smith T.F."/>
            <person name="Spieth J."/>
            <person name="Stage D.E."/>
            <person name="Stark A."/>
            <person name="Stephan W."/>
            <person name="Strausberg R.L."/>
            <person name="Strempel S."/>
            <person name="Sturgill D."/>
            <person name="Sutton G."/>
            <person name="Sutton G.G."/>
            <person name="Tao W."/>
            <person name="Teichmann S."/>
            <person name="Tobari Y.N."/>
            <person name="Tomimura Y."/>
            <person name="Tsolas J.M."/>
            <person name="Valente V.L."/>
            <person name="Venter E."/>
            <person name="Venter J.C."/>
            <person name="Vicario S."/>
            <person name="Vieira F.G."/>
            <person name="Vilella A.J."/>
            <person name="Villasante A."/>
            <person name="Walenz B."/>
            <person name="Wang J."/>
            <person name="Wasserman M."/>
            <person name="Watts T."/>
            <person name="Wilson D."/>
            <person name="Wilson R.K."/>
            <person name="Wing R.A."/>
            <person name="Wolfner M.F."/>
            <person name="Wong A."/>
            <person name="Wong G.K."/>
            <person name="Wu C.I."/>
            <person name="Wu G."/>
            <person name="Yamamoto D."/>
            <person name="Yang H.P."/>
            <person name="Yang S.P."/>
            <person name="Yorke J.A."/>
            <person name="Yoshida K."/>
            <person name="Zdobnov E."/>
            <person name="Zhang P."/>
            <person name="Zhang Y."/>
            <person name="Zimin A.V."/>
            <person name="Baldwin J."/>
            <person name="Abdouelleil A."/>
            <person name="Abdulkadir J."/>
            <person name="Abebe A."/>
            <person name="Abera B."/>
            <person name="Abreu J."/>
            <person name="Acer S.C."/>
            <person name="Aftuck L."/>
            <person name="Alexander A."/>
            <person name="An P."/>
            <person name="Anderson E."/>
            <person name="Anderson S."/>
            <person name="Arachi H."/>
            <person name="Azer M."/>
            <person name="Bachantsang P."/>
            <person name="Barry A."/>
            <person name="Bayul T."/>
            <person name="Berlin A."/>
            <person name="Bessette D."/>
            <person name="Bloom T."/>
            <person name="Blye J."/>
            <person name="Boguslavskiy L."/>
            <person name="Bonnet C."/>
            <person name="Boukhgalter B."/>
            <person name="Bourzgui I."/>
            <person name="Brown A."/>
            <person name="Cahill P."/>
            <person name="Channer S."/>
            <person name="Cheshatsang Y."/>
            <person name="Chuda L."/>
            <person name="Citroen M."/>
            <person name="Collymore A."/>
            <person name="Cooke P."/>
            <person name="Costello M."/>
            <person name="D'Aco K."/>
            <person name="Daza R."/>
            <person name="De Haan G."/>
            <person name="DeGray S."/>
            <person name="DeMaso C."/>
            <person name="Dhargay N."/>
            <person name="Dooley K."/>
            <person name="Dooley E."/>
            <person name="Doricent M."/>
            <person name="Dorje P."/>
            <person name="Dorjee K."/>
            <person name="Dupes A."/>
            <person name="Elong R."/>
            <person name="Falk J."/>
            <person name="Farina A."/>
            <person name="Faro S."/>
            <person name="Ferguson D."/>
            <person name="Fisher S."/>
            <person name="Foley C.D."/>
            <person name="Franke A."/>
            <person name="Friedrich D."/>
            <person name="Gadbois L."/>
            <person name="Gearin G."/>
            <person name="Gearin C.R."/>
            <person name="Giannoukos G."/>
            <person name="Goode T."/>
            <person name="Graham J."/>
            <person name="Grandbois E."/>
            <person name="Grewal S."/>
            <person name="Gyaltsen K."/>
            <person name="Hafez N."/>
            <person name="Hagos B."/>
            <person name="Hall J."/>
            <person name="Henson C."/>
            <person name="Hollinger A."/>
            <person name="Honan T."/>
            <person name="Huard M.D."/>
            <person name="Hughes L."/>
            <person name="Hurhula B."/>
            <person name="Husby M.E."/>
            <person name="Kamat A."/>
            <person name="Kanga B."/>
            <person name="Kashin S."/>
            <person name="Khazanovich D."/>
            <person name="Kisner P."/>
            <person name="Lance K."/>
            <person name="Lara M."/>
            <person name="Lee W."/>
            <person name="Lennon N."/>
            <person name="Letendre F."/>
            <person name="LeVine R."/>
            <person name="Lipovsky A."/>
            <person name="Liu X."/>
            <person name="Liu J."/>
            <person name="Liu S."/>
            <person name="Lokyitsang T."/>
            <person name="Lokyitsang Y."/>
            <person name="Lubonja R."/>
            <person name="Lui A."/>
            <person name="MacDonald P."/>
            <person name="Magnisalis V."/>
            <person name="Maru K."/>
            <person name="Matthews C."/>
            <person name="McCusker W."/>
            <person name="McDonough S."/>
            <person name="Mehta T."/>
            <person name="Meldrim J."/>
            <person name="Meneus L."/>
            <person name="Mihai O."/>
            <person name="Mihalev A."/>
            <person name="Mihova T."/>
            <person name="Mittelman R."/>
            <person name="Mlenga V."/>
            <person name="Montmayeur A."/>
            <person name="Mulrain L."/>
            <person name="Navidi A."/>
            <person name="Naylor J."/>
            <person name="Negash T."/>
            <person name="Nguyen T."/>
            <person name="Nguyen N."/>
            <person name="Nicol R."/>
            <person name="Norbu C."/>
            <person name="Norbu N."/>
            <person name="Novod N."/>
            <person name="O'Neill B."/>
            <person name="Osman S."/>
            <person name="Markiewicz E."/>
            <person name="Oyono O.L."/>
            <person name="Patti C."/>
            <person name="Phunkhang P."/>
            <person name="Pierre F."/>
            <person name="Priest M."/>
            <person name="Raghuraman S."/>
            <person name="Rege F."/>
            <person name="Reyes R."/>
            <person name="Rise C."/>
            <person name="Rogov P."/>
            <person name="Ross K."/>
            <person name="Ryan E."/>
            <person name="Settipalli S."/>
            <person name="Shea T."/>
            <person name="Sherpa N."/>
            <person name="Shi L."/>
            <person name="Shih D."/>
            <person name="Sparrow T."/>
            <person name="Spaulding J."/>
            <person name="Stalker J."/>
            <person name="Stange-Thomann N."/>
            <person name="Stavropoulos S."/>
            <person name="Stone C."/>
            <person name="Strader C."/>
            <person name="Tesfaye S."/>
            <person name="Thomson T."/>
            <person name="Thoulutsang Y."/>
            <person name="Thoulutsang D."/>
            <person name="Topham K."/>
            <person name="Topping I."/>
            <person name="Tsamla T."/>
            <person name="Vassiliev H."/>
            <person name="Vo A."/>
            <person name="Wangchuk T."/>
            <person name="Wangdi T."/>
            <person name="Weiand M."/>
            <person name="Wilkinson J."/>
            <person name="Wilson A."/>
            <person name="Yadav S."/>
            <person name="Young G."/>
            <person name="Yu Q."/>
            <person name="Zembek L."/>
            <person name="Zhong D."/>
            <person name="Zimmer A."/>
            <person name="Zwirko Z."/>
            <person name="Jaffe D.B."/>
            <person name="Alvarez P."/>
            <person name="Brockman W."/>
            <person name="Butler J."/>
            <person name="Chin C."/>
            <person name="Gnerre S."/>
            <person name="Grabherr M."/>
            <person name="Kleber M."/>
            <person name="Mauceli E."/>
            <person name="MacCallum I."/>
        </authorList>
    </citation>
    <scope>NUCLEOTIDE SEQUENCE [LARGE SCALE GENOMIC DNA]</scope>
    <source>
        <strain evidence="12">Tucson 14024-0371.13</strain>
    </source>
</reference>
<evidence type="ECO:0000256" key="10">
    <source>
        <dbReference type="SAM" id="SignalP"/>
    </source>
</evidence>
<evidence type="ECO:0000313" key="11">
    <source>
        <dbReference type="EMBL" id="EDV33404.2"/>
    </source>
</evidence>
<proteinExistence type="predicted"/>
<dbReference type="GO" id="GO:0030431">
    <property type="term" value="P:sleep"/>
    <property type="evidence" value="ECO:0007669"/>
    <property type="project" value="InterPro"/>
</dbReference>
<dbReference type="GeneID" id="6503697"/>
<evidence type="ECO:0000313" key="12">
    <source>
        <dbReference type="Proteomes" id="UP000007801"/>
    </source>
</evidence>
<keyword evidence="7" id="KW-0325">Glycoprotein</keyword>
<comment type="subcellular location">
    <subcellularLocation>
        <location evidence="1">Membrane</location>
        <topology evidence="1">Lipid-anchor</topology>
        <topology evidence="1">GPI-anchor</topology>
    </subcellularLocation>
</comment>
<keyword evidence="8" id="KW-0449">Lipoprotein</keyword>
<evidence type="ECO:0000256" key="4">
    <source>
        <dbReference type="ARBA" id="ARBA00022729"/>
    </source>
</evidence>
<dbReference type="OrthoDB" id="6582325at2759"/>
<evidence type="ECO:0000256" key="1">
    <source>
        <dbReference type="ARBA" id="ARBA00004589"/>
    </source>
</evidence>
<dbReference type="Pfam" id="PF17064">
    <property type="entry name" value="QVR"/>
    <property type="match status" value="1"/>
</dbReference>
<dbReference type="eggNOG" id="ENOG502T95S">
    <property type="taxonomic scope" value="Eukaryota"/>
</dbReference>
<evidence type="ECO:0000256" key="5">
    <source>
        <dbReference type="ARBA" id="ARBA00022989"/>
    </source>
</evidence>
<organism evidence="11 12">
    <name type="scientific">Drosophila ananassae</name>
    <name type="common">Fruit fly</name>
    <dbReference type="NCBI Taxonomy" id="7217"/>
    <lineage>
        <taxon>Eukaryota</taxon>
        <taxon>Metazoa</taxon>
        <taxon>Ecdysozoa</taxon>
        <taxon>Arthropoda</taxon>
        <taxon>Hexapoda</taxon>
        <taxon>Insecta</taxon>
        <taxon>Pterygota</taxon>
        <taxon>Neoptera</taxon>
        <taxon>Endopterygota</taxon>
        <taxon>Diptera</taxon>
        <taxon>Brachycera</taxon>
        <taxon>Muscomorpha</taxon>
        <taxon>Ephydroidea</taxon>
        <taxon>Drosophilidae</taxon>
        <taxon>Drosophila</taxon>
        <taxon>Sophophora</taxon>
    </lineage>
</organism>
<gene>
    <name evidence="11" type="primary">Dana\GF21008</name>
    <name evidence="11" type="synonym">dana_GLEANR_424</name>
    <name evidence="11" type="ORF">GF21008</name>
</gene>
<keyword evidence="4 10" id="KW-0732">Signal</keyword>
<dbReference type="InterPro" id="IPR050975">
    <property type="entry name" value="Sleep_regulator"/>
</dbReference>
<dbReference type="STRING" id="7217.B3MU75"/>
<dbReference type="InParanoid" id="B3MU75"/>
<dbReference type="PANTHER" id="PTHR33562:SF18">
    <property type="entry name" value="BOUDIN-RELATED"/>
    <property type="match status" value="1"/>
</dbReference>
<evidence type="ECO:0000256" key="2">
    <source>
        <dbReference type="ARBA" id="ARBA00022622"/>
    </source>
</evidence>
<sequence length="148" mass="16115">MEAMALRAFLLLFLLVTLASTARAITCYECDSVNNPGCGENFAGDDIATSDCEAVADMRAPGMEPTCLTKYYGGMPGEMLFMRRSCYYDDSSPLELNCDETPDPVVPYLNFLGCKVCTTDLCNASGKGTPLSILAMIFVFGMLFVNYN</sequence>
<evidence type="ECO:0000256" key="8">
    <source>
        <dbReference type="ARBA" id="ARBA00023288"/>
    </source>
</evidence>
<evidence type="ECO:0000256" key="7">
    <source>
        <dbReference type="ARBA" id="ARBA00023180"/>
    </source>
</evidence>
<protein>
    <submittedName>
        <fullName evidence="11">Uncharacterized protein</fullName>
    </submittedName>
</protein>
<dbReference type="GO" id="GO:0098552">
    <property type="term" value="C:side of membrane"/>
    <property type="evidence" value="ECO:0007669"/>
    <property type="project" value="UniProtKB-KW"/>
</dbReference>
<keyword evidence="12" id="KW-1185">Reference proteome</keyword>
<dbReference type="PANTHER" id="PTHR33562">
    <property type="entry name" value="ATILLA, ISOFORM B-RELATED-RELATED"/>
    <property type="match status" value="1"/>
</dbReference>
<dbReference type="GO" id="GO:0032222">
    <property type="term" value="P:regulation of synaptic transmission, cholinergic"/>
    <property type="evidence" value="ECO:0007669"/>
    <property type="project" value="InterPro"/>
</dbReference>
<dbReference type="KEGG" id="dan:6503697"/>
<feature type="chain" id="PRO_5006454961" evidence="10">
    <location>
        <begin position="25"/>
        <end position="148"/>
    </location>
</feature>
<dbReference type="Proteomes" id="UP000007801">
    <property type="component" value="Unassembled WGS sequence"/>
</dbReference>
<keyword evidence="6 9" id="KW-0472">Membrane</keyword>
<keyword evidence="3 9" id="KW-0812">Transmembrane</keyword>
<evidence type="ECO:0000256" key="6">
    <source>
        <dbReference type="ARBA" id="ARBA00023136"/>
    </source>
</evidence>
<feature type="signal peptide" evidence="10">
    <location>
        <begin position="1"/>
        <end position="24"/>
    </location>
</feature>
<keyword evidence="2" id="KW-0336">GPI-anchor</keyword>
<dbReference type="EMBL" id="CH902624">
    <property type="protein sequence ID" value="EDV33404.2"/>
    <property type="molecule type" value="Genomic_DNA"/>
</dbReference>
<dbReference type="HOGENOM" id="CLU_119218_1_0_1"/>
<name>B3MU75_DROAN</name>
<accession>B3MU75</accession>